<dbReference type="Pfam" id="PF21056">
    <property type="entry name" value="ZSWIM1-3_RNaseH-like"/>
    <property type="match status" value="1"/>
</dbReference>
<dbReference type="SMART" id="SM00355">
    <property type="entry name" value="ZnF_C2H2"/>
    <property type="match status" value="1"/>
</dbReference>
<dbReference type="Gene3D" id="3.30.160.60">
    <property type="entry name" value="Classic Zinc Finger"/>
    <property type="match status" value="1"/>
</dbReference>
<evidence type="ECO:0000259" key="2">
    <source>
        <dbReference type="PROSITE" id="PS50157"/>
    </source>
</evidence>
<keyword evidence="4" id="KW-1185">Reference proteome</keyword>
<evidence type="ECO:0000313" key="3">
    <source>
        <dbReference type="EMBL" id="KAG8175774.1"/>
    </source>
</evidence>
<dbReference type="GO" id="GO:0008270">
    <property type="term" value="F:zinc ion binding"/>
    <property type="evidence" value="ECO:0007669"/>
    <property type="project" value="UniProtKB-KW"/>
</dbReference>
<accession>A0AAV6TVL2</accession>
<keyword evidence="1" id="KW-0479">Metal-binding</keyword>
<dbReference type="PROSITE" id="PS50157">
    <property type="entry name" value="ZINC_FINGER_C2H2_2"/>
    <property type="match status" value="1"/>
</dbReference>
<dbReference type="PROSITE" id="PS00028">
    <property type="entry name" value="ZINC_FINGER_C2H2_1"/>
    <property type="match status" value="1"/>
</dbReference>
<gene>
    <name evidence="3" type="ORF">JTE90_029259</name>
</gene>
<keyword evidence="1" id="KW-0863">Zinc-finger</keyword>
<sequence>MMKNSSSDESISSSSDTQPLVPTQPYICKFCGDVFKHERHLREHESTHVKIDEEGFPINDWLEKFLKNTSSISENEISGTVWGMDINHCTRRILPMLVTNTAAKSFNWAGGYGKVGMKTLSKVLLLVADSTYKLLNLGLPIFFLLVKDGNAHSDIVAMGIFKNEDKETLEWFFKTFAEKNTASMRTIVAMTDKDCH</sequence>
<organism evidence="3 4">
    <name type="scientific">Oedothorax gibbosus</name>
    <dbReference type="NCBI Taxonomy" id="931172"/>
    <lineage>
        <taxon>Eukaryota</taxon>
        <taxon>Metazoa</taxon>
        <taxon>Ecdysozoa</taxon>
        <taxon>Arthropoda</taxon>
        <taxon>Chelicerata</taxon>
        <taxon>Arachnida</taxon>
        <taxon>Araneae</taxon>
        <taxon>Araneomorphae</taxon>
        <taxon>Entelegynae</taxon>
        <taxon>Araneoidea</taxon>
        <taxon>Linyphiidae</taxon>
        <taxon>Erigoninae</taxon>
        <taxon>Oedothorax</taxon>
    </lineage>
</organism>
<reference evidence="3 4" key="1">
    <citation type="journal article" date="2022" name="Nat. Ecol. Evol.">
        <title>A masculinizing supergene underlies an exaggerated male reproductive morph in a spider.</title>
        <authorList>
            <person name="Hendrickx F."/>
            <person name="De Corte Z."/>
            <person name="Sonet G."/>
            <person name="Van Belleghem S.M."/>
            <person name="Kostlbacher S."/>
            <person name="Vangestel C."/>
        </authorList>
    </citation>
    <scope>NUCLEOTIDE SEQUENCE [LARGE SCALE GENOMIC DNA]</scope>
    <source>
        <strain evidence="3">W744_W776</strain>
    </source>
</reference>
<name>A0AAV6TVL2_9ARAC</name>
<dbReference type="SUPFAM" id="SSF57667">
    <property type="entry name" value="beta-beta-alpha zinc fingers"/>
    <property type="match status" value="1"/>
</dbReference>
<dbReference type="AlphaFoldDB" id="A0AAV6TVL2"/>
<keyword evidence="1" id="KW-0862">Zinc</keyword>
<dbReference type="InterPro" id="IPR048324">
    <property type="entry name" value="ZSWIM1-3_RNaseH-like"/>
</dbReference>
<comment type="caution">
    <text evidence="3">The sequence shown here is derived from an EMBL/GenBank/DDBJ whole genome shotgun (WGS) entry which is preliminary data.</text>
</comment>
<proteinExistence type="predicted"/>
<dbReference type="EMBL" id="JAFNEN010000950">
    <property type="protein sequence ID" value="KAG8175774.1"/>
    <property type="molecule type" value="Genomic_DNA"/>
</dbReference>
<protein>
    <recommendedName>
        <fullName evidence="2">C2H2-type domain-containing protein</fullName>
    </recommendedName>
</protein>
<evidence type="ECO:0000256" key="1">
    <source>
        <dbReference type="PROSITE-ProRule" id="PRU00042"/>
    </source>
</evidence>
<dbReference type="Proteomes" id="UP000827092">
    <property type="component" value="Unassembled WGS sequence"/>
</dbReference>
<dbReference type="InterPro" id="IPR036236">
    <property type="entry name" value="Znf_C2H2_sf"/>
</dbReference>
<evidence type="ECO:0000313" key="4">
    <source>
        <dbReference type="Proteomes" id="UP000827092"/>
    </source>
</evidence>
<feature type="domain" description="C2H2-type" evidence="2">
    <location>
        <begin position="26"/>
        <end position="53"/>
    </location>
</feature>
<dbReference type="InterPro" id="IPR013087">
    <property type="entry name" value="Znf_C2H2_type"/>
</dbReference>